<dbReference type="GO" id="GO:0000462">
    <property type="term" value="P:maturation of SSU-rRNA from tricistronic rRNA transcript (SSU-rRNA, 5.8S rRNA, LSU-rRNA)"/>
    <property type="evidence" value="ECO:0007669"/>
    <property type="project" value="TreeGrafter"/>
</dbReference>
<dbReference type="InterPro" id="IPR051733">
    <property type="entry name" value="WD_repeat_DCAF13/WDSOF1"/>
</dbReference>
<evidence type="ECO:0000259" key="11">
    <source>
        <dbReference type="Pfam" id="PF04158"/>
    </source>
</evidence>
<dbReference type="Proteomes" id="UP001162131">
    <property type="component" value="Unassembled WGS sequence"/>
</dbReference>
<reference evidence="12" key="1">
    <citation type="submission" date="2021-09" db="EMBL/GenBank/DDBJ databases">
        <authorList>
            <consortium name="AG Swart"/>
            <person name="Singh M."/>
            <person name="Singh A."/>
            <person name="Seah K."/>
            <person name="Emmerich C."/>
        </authorList>
    </citation>
    <scope>NUCLEOTIDE SEQUENCE</scope>
    <source>
        <strain evidence="12">ATCC30299</strain>
    </source>
</reference>
<feature type="compositionally biased region" description="Basic and acidic residues" evidence="10">
    <location>
        <begin position="418"/>
        <end position="430"/>
    </location>
</feature>
<evidence type="ECO:0000256" key="5">
    <source>
        <dbReference type="ARBA" id="ARBA00022737"/>
    </source>
</evidence>
<dbReference type="PANTHER" id="PTHR22851:SF0">
    <property type="entry name" value="DDB1- AND CUL4-ASSOCIATED FACTOR 13"/>
    <property type="match status" value="1"/>
</dbReference>
<sequence>MVKVKTIVRIQEEESRETQNDIFKRHKNTDSTLHPFQQAREYVRALNAAKLEKIFAKPFIAALKDHTDSVLSLARSDKYLSLAVSGSANGEIKLWDLTKMTCKLSMNEAHAGFVNGLSMRGDYFASAGRDSVIKLWSFDGNSEIYNSSMPLNAVDISWEGDLFASCGHDGVQVWDFKRSEPLSEYQWGSDSTTKIKYNPTEFHLLGTTVTDRSIILIDTRANSCLQKFTLKMKSNDFAWNPREPMNFTVANEDTNLYTFDMRNLSEPIKIHKDHINAVTSVSYSPTGREFASGSFDKTVRIFDVRDGRSKEVYHTRRMQWIHAVEFTGDGKFVLTGSDDTNVRVWKAKADEQLKTLMPREQEAINYRERLKKKYQYVPEMRRILKHRHLPRYLFKTRKIKQIQKESEFRKERNRRAHTKPENIKNIKEKSTVVINEEE</sequence>
<evidence type="ECO:0000256" key="7">
    <source>
        <dbReference type="ARBA" id="ARBA00023274"/>
    </source>
</evidence>
<dbReference type="InterPro" id="IPR015943">
    <property type="entry name" value="WD40/YVTN_repeat-like_dom_sf"/>
</dbReference>
<comment type="caution">
    <text evidence="12">The sequence shown here is derived from an EMBL/GenBank/DDBJ whole genome shotgun (WGS) entry which is preliminary data.</text>
</comment>
<dbReference type="PRINTS" id="PR00320">
    <property type="entry name" value="GPROTEINBRPT"/>
</dbReference>
<protein>
    <recommendedName>
        <fullName evidence="3">DDB1- and CUL4-associated factor 13</fullName>
    </recommendedName>
    <alternativeName>
        <fullName evidence="8">WD repeat and SOF domain-containing protein 1</fullName>
    </alternativeName>
</protein>
<dbReference type="Pfam" id="PF00400">
    <property type="entry name" value="WD40"/>
    <property type="match status" value="4"/>
</dbReference>
<feature type="region of interest" description="Disordered" evidence="10">
    <location>
        <begin position="405"/>
        <end position="438"/>
    </location>
</feature>
<name>A0AAU9K6M7_9CILI</name>
<gene>
    <name evidence="12" type="ORF">BSTOLATCC_MIC57907</name>
</gene>
<dbReference type="PROSITE" id="PS50294">
    <property type="entry name" value="WD_REPEATS_REGION"/>
    <property type="match status" value="3"/>
</dbReference>
<dbReference type="SUPFAM" id="SSF50978">
    <property type="entry name" value="WD40 repeat-like"/>
    <property type="match status" value="1"/>
</dbReference>
<feature type="domain" description="Sof1-like protein" evidence="11">
    <location>
        <begin position="347"/>
        <end position="431"/>
    </location>
</feature>
<dbReference type="AlphaFoldDB" id="A0AAU9K6M7"/>
<evidence type="ECO:0000256" key="1">
    <source>
        <dbReference type="ARBA" id="ARBA00004604"/>
    </source>
</evidence>
<dbReference type="Pfam" id="PF04158">
    <property type="entry name" value="Sof1"/>
    <property type="match status" value="1"/>
</dbReference>
<keyword evidence="7" id="KW-0687">Ribonucleoprotein</keyword>
<feature type="repeat" description="WD" evidence="9">
    <location>
        <begin position="63"/>
        <end position="105"/>
    </location>
</feature>
<dbReference type="Gene3D" id="2.130.10.10">
    <property type="entry name" value="YVTN repeat-like/Quinoprotein amine dehydrogenase"/>
    <property type="match status" value="2"/>
</dbReference>
<evidence type="ECO:0000256" key="2">
    <source>
        <dbReference type="ARBA" id="ARBA00005649"/>
    </source>
</evidence>
<comment type="similarity">
    <text evidence="2">Belongs to the WD repeat DCAF13/WDSOF1 family.</text>
</comment>
<dbReference type="InterPro" id="IPR036322">
    <property type="entry name" value="WD40_repeat_dom_sf"/>
</dbReference>
<dbReference type="GO" id="GO:0032040">
    <property type="term" value="C:small-subunit processome"/>
    <property type="evidence" value="ECO:0007669"/>
    <property type="project" value="TreeGrafter"/>
</dbReference>
<dbReference type="InterPro" id="IPR019775">
    <property type="entry name" value="WD40_repeat_CS"/>
</dbReference>
<feature type="repeat" description="WD" evidence="9">
    <location>
        <begin position="107"/>
        <end position="146"/>
    </location>
</feature>
<keyword evidence="6" id="KW-0539">Nucleus</keyword>
<dbReference type="PROSITE" id="PS50082">
    <property type="entry name" value="WD_REPEATS_2"/>
    <property type="match status" value="4"/>
</dbReference>
<evidence type="ECO:0000313" key="12">
    <source>
        <dbReference type="EMBL" id="CAG9333087.1"/>
    </source>
</evidence>
<evidence type="ECO:0000313" key="13">
    <source>
        <dbReference type="Proteomes" id="UP001162131"/>
    </source>
</evidence>
<dbReference type="EMBL" id="CAJZBQ010000056">
    <property type="protein sequence ID" value="CAG9333087.1"/>
    <property type="molecule type" value="Genomic_DNA"/>
</dbReference>
<evidence type="ECO:0000256" key="6">
    <source>
        <dbReference type="ARBA" id="ARBA00023242"/>
    </source>
</evidence>
<feature type="repeat" description="WD" evidence="9">
    <location>
        <begin position="321"/>
        <end position="355"/>
    </location>
</feature>
<dbReference type="InterPro" id="IPR020472">
    <property type="entry name" value="WD40_PAC1"/>
</dbReference>
<dbReference type="PANTHER" id="PTHR22851">
    <property type="entry name" value="U3 SMALL NUCLEOLAR RNA U3 SNORNA ASSOCIATED PROTEIN"/>
    <property type="match status" value="1"/>
</dbReference>
<comment type="subcellular location">
    <subcellularLocation>
        <location evidence="1">Nucleus</location>
        <location evidence="1">Nucleolus</location>
    </subcellularLocation>
</comment>
<evidence type="ECO:0000256" key="4">
    <source>
        <dbReference type="ARBA" id="ARBA00022574"/>
    </source>
</evidence>
<dbReference type="SMART" id="SM00320">
    <property type="entry name" value="WD40"/>
    <property type="match status" value="6"/>
</dbReference>
<organism evidence="12 13">
    <name type="scientific">Blepharisma stoltei</name>
    <dbReference type="NCBI Taxonomy" id="1481888"/>
    <lineage>
        <taxon>Eukaryota</taxon>
        <taxon>Sar</taxon>
        <taxon>Alveolata</taxon>
        <taxon>Ciliophora</taxon>
        <taxon>Postciliodesmatophora</taxon>
        <taxon>Heterotrichea</taxon>
        <taxon>Heterotrichida</taxon>
        <taxon>Blepharismidae</taxon>
        <taxon>Blepharisma</taxon>
    </lineage>
</organism>
<keyword evidence="13" id="KW-1185">Reference proteome</keyword>
<dbReference type="CDD" id="cd00200">
    <property type="entry name" value="WD40"/>
    <property type="match status" value="1"/>
</dbReference>
<evidence type="ECO:0000256" key="3">
    <source>
        <dbReference type="ARBA" id="ARBA00021762"/>
    </source>
</evidence>
<proteinExistence type="inferred from homology"/>
<dbReference type="InterPro" id="IPR001680">
    <property type="entry name" value="WD40_rpt"/>
</dbReference>
<evidence type="ECO:0000256" key="8">
    <source>
        <dbReference type="ARBA" id="ARBA00032239"/>
    </source>
</evidence>
<accession>A0AAU9K6M7</accession>
<evidence type="ECO:0000256" key="10">
    <source>
        <dbReference type="SAM" id="MobiDB-lite"/>
    </source>
</evidence>
<dbReference type="PROSITE" id="PS00678">
    <property type="entry name" value="WD_REPEATS_1"/>
    <property type="match status" value="1"/>
</dbReference>
<feature type="repeat" description="WD" evidence="9">
    <location>
        <begin position="271"/>
        <end position="312"/>
    </location>
</feature>
<dbReference type="InterPro" id="IPR007287">
    <property type="entry name" value="Sof1"/>
</dbReference>
<evidence type="ECO:0000256" key="9">
    <source>
        <dbReference type="PROSITE-ProRule" id="PRU00221"/>
    </source>
</evidence>
<keyword evidence="4 9" id="KW-0853">WD repeat</keyword>
<keyword evidence="5" id="KW-0677">Repeat</keyword>